<proteinExistence type="inferred from homology"/>
<dbReference type="InterPro" id="IPR006015">
    <property type="entry name" value="Universal_stress_UspA"/>
</dbReference>
<dbReference type="CDD" id="cd00293">
    <property type="entry name" value="USP-like"/>
    <property type="match status" value="1"/>
</dbReference>
<name>A0A2M8W0E2_9RHOB</name>
<dbReference type="PRINTS" id="PR01438">
    <property type="entry name" value="UNVRSLSTRESS"/>
</dbReference>
<evidence type="ECO:0000259" key="2">
    <source>
        <dbReference type="Pfam" id="PF00582"/>
    </source>
</evidence>
<dbReference type="SUPFAM" id="SSF52402">
    <property type="entry name" value="Adenine nucleotide alpha hydrolases-like"/>
    <property type="match status" value="1"/>
</dbReference>
<sequence length="144" mass="15063">MFDNITIGVDGSDHGWRAFDLACDLAQRYDAQLHVVHVPEIPPSAIAIGIGAIDVPIDLEQIISDGQAVMADAATRARAQGVEPSSQIVRTGVAATEILHVANSTSSDLIVSGRRGMGDVASLFLGSTSHKIAQEAQCACLTVK</sequence>
<organism evidence="3 4">
    <name type="scientific">Yoonia maricola</name>
    <dbReference type="NCBI Taxonomy" id="420999"/>
    <lineage>
        <taxon>Bacteria</taxon>
        <taxon>Pseudomonadati</taxon>
        <taxon>Pseudomonadota</taxon>
        <taxon>Alphaproteobacteria</taxon>
        <taxon>Rhodobacterales</taxon>
        <taxon>Paracoccaceae</taxon>
        <taxon>Yoonia</taxon>
    </lineage>
</organism>
<dbReference type="Gene3D" id="3.40.50.620">
    <property type="entry name" value="HUPs"/>
    <property type="match status" value="1"/>
</dbReference>
<dbReference type="OrthoDB" id="5186731at2"/>
<dbReference type="PANTHER" id="PTHR46268:SF6">
    <property type="entry name" value="UNIVERSAL STRESS PROTEIN UP12"/>
    <property type="match status" value="1"/>
</dbReference>
<comment type="similarity">
    <text evidence="1">Belongs to the universal stress protein A family.</text>
</comment>
<reference evidence="3 4" key="1">
    <citation type="submission" date="2017-11" db="EMBL/GenBank/DDBJ databases">
        <title>Genomic Encyclopedia of Archaeal and Bacterial Type Strains, Phase II (KMG-II): From Individual Species to Whole Genera.</title>
        <authorList>
            <person name="Goeker M."/>
        </authorList>
    </citation>
    <scope>NUCLEOTIDE SEQUENCE [LARGE SCALE GENOMIC DNA]</scope>
    <source>
        <strain evidence="3 4">DSM 29128</strain>
    </source>
</reference>
<dbReference type="EMBL" id="PGTY01000004">
    <property type="protein sequence ID" value="PJI84394.1"/>
    <property type="molecule type" value="Genomic_DNA"/>
</dbReference>
<protein>
    <submittedName>
        <fullName evidence="3">Nucleotide-binding universal stress UspA family protein</fullName>
    </submittedName>
</protein>
<dbReference type="Proteomes" id="UP000228531">
    <property type="component" value="Unassembled WGS sequence"/>
</dbReference>
<dbReference type="InterPro" id="IPR006016">
    <property type="entry name" value="UspA"/>
</dbReference>
<evidence type="ECO:0000256" key="1">
    <source>
        <dbReference type="ARBA" id="ARBA00008791"/>
    </source>
</evidence>
<evidence type="ECO:0000313" key="3">
    <source>
        <dbReference type="EMBL" id="PJI84394.1"/>
    </source>
</evidence>
<dbReference type="Pfam" id="PF00582">
    <property type="entry name" value="Usp"/>
    <property type="match status" value="1"/>
</dbReference>
<gene>
    <name evidence="3" type="ORF">BC777_3452</name>
</gene>
<feature type="domain" description="UspA" evidence="2">
    <location>
        <begin position="1"/>
        <end position="144"/>
    </location>
</feature>
<evidence type="ECO:0000313" key="4">
    <source>
        <dbReference type="Proteomes" id="UP000228531"/>
    </source>
</evidence>
<dbReference type="AlphaFoldDB" id="A0A2M8W0E2"/>
<dbReference type="RefSeq" id="WP_100369399.1">
    <property type="nucleotide sequence ID" value="NZ_PGTY01000004.1"/>
</dbReference>
<accession>A0A2M8W0E2</accession>
<keyword evidence="4" id="KW-1185">Reference proteome</keyword>
<dbReference type="PANTHER" id="PTHR46268">
    <property type="entry name" value="STRESS RESPONSE PROTEIN NHAX"/>
    <property type="match status" value="1"/>
</dbReference>
<dbReference type="InterPro" id="IPR014729">
    <property type="entry name" value="Rossmann-like_a/b/a_fold"/>
</dbReference>
<comment type="caution">
    <text evidence="3">The sequence shown here is derived from an EMBL/GenBank/DDBJ whole genome shotgun (WGS) entry which is preliminary data.</text>
</comment>